<feature type="domain" description="Rho termination factor-like N-terminal" evidence="2">
    <location>
        <begin position="210"/>
        <end position="251"/>
    </location>
</feature>
<sequence length="403" mass="44746">VFDRFKSWRKQEGTGVECPLCQQSNPEDAETCSRCSYQLKIASHQQKATVDEKAATNLFDELLEEMEDDDSNEVIDWSKASFTMDDMTIDVKQYGKDDSVKTKQKPSFAMTVDLPEPSDDEQEEYELKPKDAPEFVTKFEVPESEPEQLEAIPTQQTELVQPTAEAPENVEVISASEIPDTNGDFEEAHEPEPTPEPETEPEPEEEPAPSLSDQTVEALKQMASERGLSGYSKLKKAELITLLETEPESEEDESKAEIDLPPPPTDLPPPLLPPTPPTPPAVDEDQEPMPIPPPPVIPSVRAKAPEPDSYWPWAQQDKWTDRKVALQVKAAMEAARAKDIAQATVIIDEVGPHLGSRPKLVYPVGALLQRLGRSKAVDDLLKLAQKELPDDQNVATAKAKLRP</sequence>
<dbReference type="Pfam" id="PF07498">
    <property type="entry name" value="Rho_N"/>
    <property type="match status" value="1"/>
</dbReference>
<dbReference type="EMBL" id="UINC01003737">
    <property type="protein sequence ID" value="SVA08842.1"/>
    <property type="molecule type" value="Genomic_DNA"/>
</dbReference>
<name>A0A381SXV4_9ZZZZ</name>
<dbReference type="InterPro" id="IPR011112">
    <property type="entry name" value="Rho-like_N"/>
</dbReference>
<gene>
    <name evidence="3" type="ORF">METZ01_LOCUS61696</name>
</gene>
<dbReference type="AlphaFoldDB" id="A0A381SXV4"/>
<evidence type="ECO:0000259" key="2">
    <source>
        <dbReference type="SMART" id="SM00959"/>
    </source>
</evidence>
<feature type="non-terminal residue" evidence="3">
    <location>
        <position position="1"/>
    </location>
</feature>
<accession>A0A381SXV4</accession>
<feature type="compositionally biased region" description="Pro residues" evidence="1">
    <location>
        <begin position="260"/>
        <end position="280"/>
    </location>
</feature>
<evidence type="ECO:0000313" key="3">
    <source>
        <dbReference type="EMBL" id="SVA08842.1"/>
    </source>
</evidence>
<feature type="compositionally biased region" description="Basic and acidic residues" evidence="1">
    <location>
        <begin position="1"/>
        <end position="12"/>
    </location>
</feature>
<evidence type="ECO:0000256" key="1">
    <source>
        <dbReference type="SAM" id="MobiDB-lite"/>
    </source>
</evidence>
<proteinExistence type="predicted"/>
<dbReference type="GO" id="GO:0006353">
    <property type="term" value="P:DNA-templated transcription termination"/>
    <property type="evidence" value="ECO:0007669"/>
    <property type="project" value="InterPro"/>
</dbReference>
<feature type="compositionally biased region" description="Acidic residues" evidence="1">
    <location>
        <begin position="245"/>
        <end position="254"/>
    </location>
</feature>
<dbReference type="SMART" id="SM00959">
    <property type="entry name" value="Rho_N"/>
    <property type="match status" value="1"/>
</dbReference>
<organism evidence="3">
    <name type="scientific">marine metagenome</name>
    <dbReference type="NCBI Taxonomy" id="408172"/>
    <lineage>
        <taxon>unclassified sequences</taxon>
        <taxon>metagenomes</taxon>
        <taxon>ecological metagenomes</taxon>
    </lineage>
</organism>
<protein>
    <recommendedName>
        <fullName evidence="2">Rho termination factor-like N-terminal domain-containing protein</fullName>
    </recommendedName>
</protein>
<feature type="region of interest" description="Disordered" evidence="1">
    <location>
        <begin position="104"/>
        <end position="315"/>
    </location>
</feature>
<reference evidence="3" key="1">
    <citation type="submission" date="2018-05" db="EMBL/GenBank/DDBJ databases">
        <authorList>
            <person name="Lanie J.A."/>
            <person name="Ng W.-L."/>
            <person name="Kazmierczak K.M."/>
            <person name="Andrzejewski T.M."/>
            <person name="Davidsen T.M."/>
            <person name="Wayne K.J."/>
            <person name="Tettelin H."/>
            <person name="Glass J.I."/>
            <person name="Rusch D."/>
            <person name="Podicherti R."/>
            <person name="Tsui H.-C.T."/>
            <person name="Winkler M.E."/>
        </authorList>
    </citation>
    <scope>NUCLEOTIDE SEQUENCE</scope>
</reference>
<feature type="compositionally biased region" description="Acidic residues" evidence="1">
    <location>
        <begin position="193"/>
        <end position="207"/>
    </location>
</feature>
<feature type="region of interest" description="Disordered" evidence="1">
    <location>
        <begin position="1"/>
        <end position="27"/>
    </location>
</feature>